<sequence length="663" mass="71774">MRLSDSRERCILVAVTIKRAHHLNALDSVRELGQLAATAGCQVVGCLTQGLPAPHPRTYVGDGKLAELAQLVEATGAETVFFDDELSPSQLRNVGRRLGPDVRVADRTSLILDIFRQRAATREGKLQVALAETQYQLPRLTRLWTHLERQAGGGAQVRGMGETQREVDQRLLRARAAQLAIEIEQVRKHRRAYRHRRAETPIPVVALVGYTNAGKSTLLNALTGAGTLAEDKLFATLDPLTRRARLPGGQEVLLTDTVGFIQKLPTQLVAAFRATLEEIRDASVILHVIDASCLDRARAQARVVDATLDDLGVGSVPRVRAWNKMDLCTEGAEALATELRTQSDMGVLISALEARGLPELLALLGARLGESMVPMHALLPYTEIPEHVSRRLNALNERYRPPKYLWRSVAAFIIAGEAALRIARGRIHWRNTLQQLHEVGPRSLGVCLLTSFFLGMVFTIQFIRRVGSRAGEFTRLGLTRTVGAVLGLALARELTPVVTSIIVAGRVGSAFAAELGTMQVSEQTDSLRVLGSDPMDYLVTPRVLACMVAVPILNLLCFCMGLAASVLIAEAVYSVSANVILDSAMRALAAWDIVTSMLKCLVFGAIIASVSCSWGFTTTGGAKGVGESTTSAVVISLVLIFVADFGLSFLFFQGQGDALRSLA</sequence>
<dbReference type="InterPro" id="IPR025121">
    <property type="entry name" value="GTPase_HflX_N"/>
</dbReference>
<comment type="caution">
    <text evidence="9">The sequence shown here is derived from an EMBL/GenBank/DDBJ whole genome shotgun (WGS) entry which is preliminary data.</text>
</comment>
<evidence type="ECO:0000313" key="10">
    <source>
        <dbReference type="Proteomes" id="UP001255856"/>
    </source>
</evidence>
<dbReference type="Pfam" id="PF16360">
    <property type="entry name" value="GTP-bdg_M"/>
    <property type="match status" value="1"/>
</dbReference>
<name>A0AAD9IDK8_PROWI</name>
<dbReference type="InterPro" id="IPR042108">
    <property type="entry name" value="GTPase_HflX_N_sf"/>
</dbReference>
<keyword evidence="7" id="KW-0812">Transmembrane</keyword>
<dbReference type="PROSITE" id="PS51705">
    <property type="entry name" value="G_HFLX"/>
    <property type="match status" value="1"/>
</dbReference>
<feature type="domain" description="Hflx-type G" evidence="8">
    <location>
        <begin position="203"/>
        <end position="372"/>
    </location>
</feature>
<comment type="subcellular location">
    <subcellularLocation>
        <location evidence="1">Cytoplasm</location>
    </subcellularLocation>
</comment>
<feature type="transmembrane region" description="Helical" evidence="7">
    <location>
        <begin position="542"/>
        <end position="568"/>
    </location>
</feature>
<dbReference type="GO" id="GO:0005525">
    <property type="term" value="F:GTP binding"/>
    <property type="evidence" value="ECO:0007669"/>
    <property type="project" value="UniProtKB-KW"/>
</dbReference>
<dbReference type="InterPro" id="IPR030802">
    <property type="entry name" value="Permease_MalE"/>
</dbReference>
<feature type="transmembrane region" description="Helical" evidence="7">
    <location>
        <begin position="589"/>
        <end position="610"/>
    </location>
</feature>
<protein>
    <recommendedName>
        <fullName evidence="8">Hflx-type G domain-containing protein</fullName>
    </recommendedName>
</protein>
<keyword evidence="7" id="KW-0472">Membrane</keyword>
<dbReference type="EMBL" id="JASFZW010000011">
    <property type="protein sequence ID" value="KAK2076129.1"/>
    <property type="molecule type" value="Genomic_DNA"/>
</dbReference>
<evidence type="ECO:0000256" key="6">
    <source>
        <dbReference type="ARBA" id="ARBA00023134"/>
    </source>
</evidence>
<proteinExistence type="inferred from homology"/>
<evidence type="ECO:0000256" key="3">
    <source>
        <dbReference type="ARBA" id="ARBA00022723"/>
    </source>
</evidence>
<dbReference type="PANTHER" id="PTHR10229:SF0">
    <property type="entry name" value="GTP-BINDING PROTEIN 6-RELATED"/>
    <property type="match status" value="1"/>
</dbReference>
<accession>A0AAD9IDK8</accession>
<keyword evidence="2" id="KW-0963">Cytoplasm</keyword>
<reference evidence="9" key="1">
    <citation type="submission" date="2021-01" db="EMBL/GenBank/DDBJ databases">
        <authorList>
            <person name="Eckstrom K.M.E."/>
        </authorList>
    </citation>
    <scope>NUCLEOTIDE SEQUENCE</scope>
    <source>
        <strain evidence="9">UVCC 0001</strain>
    </source>
</reference>
<dbReference type="GO" id="GO:0005737">
    <property type="term" value="C:cytoplasm"/>
    <property type="evidence" value="ECO:0007669"/>
    <property type="project" value="UniProtKB-SubCell"/>
</dbReference>
<dbReference type="GO" id="GO:0046872">
    <property type="term" value="F:metal ion binding"/>
    <property type="evidence" value="ECO:0007669"/>
    <property type="project" value="UniProtKB-KW"/>
</dbReference>
<dbReference type="Proteomes" id="UP001255856">
    <property type="component" value="Unassembled WGS sequence"/>
</dbReference>
<dbReference type="InterPro" id="IPR032305">
    <property type="entry name" value="GTP-bd_M"/>
</dbReference>
<dbReference type="Pfam" id="PF02405">
    <property type="entry name" value="MlaE"/>
    <property type="match status" value="1"/>
</dbReference>
<keyword evidence="6" id="KW-0342">GTP-binding</keyword>
<evidence type="ECO:0000256" key="4">
    <source>
        <dbReference type="ARBA" id="ARBA00022741"/>
    </source>
</evidence>
<evidence type="ECO:0000256" key="1">
    <source>
        <dbReference type="ARBA" id="ARBA00004496"/>
    </source>
</evidence>
<dbReference type="Pfam" id="PF01926">
    <property type="entry name" value="MMR_HSR1"/>
    <property type="match status" value="1"/>
</dbReference>
<keyword evidence="7" id="KW-1133">Transmembrane helix</keyword>
<dbReference type="Gene3D" id="6.10.250.2860">
    <property type="match status" value="1"/>
</dbReference>
<evidence type="ECO:0000256" key="2">
    <source>
        <dbReference type="ARBA" id="ARBA00022490"/>
    </source>
</evidence>
<dbReference type="FunFam" id="3.40.50.11060:FF:000001">
    <property type="entry name" value="GTPase HflX"/>
    <property type="match status" value="1"/>
</dbReference>
<dbReference type="PANTHER" id="PTHR10229">
    <property type="entry name" value="GTP-BINDING PROTEIN HFLX"/>
    <property type="match status" value="1"/>
</dbReference>
<dbReference type="NCBIfam" id="TIGR00056">
    <property type="entry name" value="MlaE family lipid ABC transporter permease subunit"/>
    <property type="match status" value="1"/>
</dbReference>
<dbReference type="NCBIfam" id="TIGR03156">
    <property type="entry name" value="GTP_HflX"/>
    <property type="match status" value="1"/>
</dbReference>
<keyword evidence="4" id="KW-0547">Nucleotide-binding</keyword>
<dbReference type="GO" id="GO:0043022">
    <property type="term" value="F:ribosome binding"/>
    <property type="evidence" value="ECO:0007669"/>
    <property type="project" value="TreeGrafter"/>
</dbReference>
<dbReference type="Pfam" id="PF13167">
    <property type="entry name" value="GTP-bdg_N"/>
    <property type="match status" value="1"/>
</dbReference>
<dbReference type="PRINTS" id="PR00326">
    <property type="entry name" value="GTP1OBG"/>
</dbReference>
<dbReference type="GO" id="GO:0043190">
    <property type="term" value="C:ATP-binding cassette (ABC) transporter complex"/>
    <property type="evidence" value="ECO:0007669"/>
    <property type="project" value="InterPro"/>
</dbReference>
<dbReference type="InterPro" id="IPR027417">
    <property type="entry name" value="P-loop_NTPase"/>
</dbReference>
<feature type="transmembrane region" description="Helical" evidence="7">
    <location>
        <begin position="404"/>
        <end position="423"/>
    </location>
</feature>
<gene>
    <name evidence="9" type="ORF">QBZ16_001061</name>
</gene>
<dbReference type="CDD" id="cd01878">
    <property type="entry name" value="HflX"/>
    <property type="match status" value="1"/>
</dbReference>
<dbReference type="InterPro" id="IPR003453">
    <property type="entry name" value="ABC_MlaE_roteobac"/>
</dbReference>
<dbReference type="Gene3D" id="3.40.50.300">
    <property type="entry name" value="P-loop containing nucleotide triphosphate hydrolases"/>
    <property type="match status" value="1"/>
</dbReference>
<keyword evidence="3" id="KW-0479">Metal-binding</keyword>
<feature type="transmembrane region" description="Helical" evidence="7">
    <location>
        <begin position="444"/>
        <end position="463"/>
    </location>
</feature>
<keyword evidence="10" id="KW-1185">Reference proteome</keyword>
<dbReference type="SUPFAM" id="SSF52540">
    <property type="entry name" value="P-loop containing nucleoside triphosphate hydrolases"/>
    <property type="match status" value="1"/>
</dbReference>
<organism evidence="9 10">
    <name type="scientific">Prototheca wickerhamii</name>
    <dbReference type="NCBI Taxonomy" id="3111"/>
    <lineage>
        <taxon>Eukaryota</taxon>
        <taxon>Viridiplantae</taxon>
        <taxon>Chlorophyta</taxon>
        <taxon>core chlorophytes</taxon>
        <taxon>Trebouxiophyceae</taxon>
        <taxon>Chlorellales</taxon>
        <taxon>Chlorellaceae</taxon>
        <taxon>Prototheca</taxon>
    </lineage>
</organism>
<dbReference type="InterPro" id="IPR030394">
    <property type="entry name" value="G_HFLX_dom"/>
</dbReference>
<dbReference type="AlphaFoldDB" id="A0AAD9IDK8"/>
<dbReference type="InterPro" id="IPR016496">
    <property type="entry name" value="GTPase_HflX"/>
</dbReference>
<feature type="transmembrane region" description="Helical" evidence="7">
    <location>
        <begin position="630"/>
        <end position="652"/>
    </location>
</feature>
<evidence type="ECO:0000256" key="5">
    <source>
        <dbReference type="ARBA" id="ARBA00022842"/>
    </source>
</evidence>
<keyword evidence="5" id="KW-0460">Magnesium</keyword>
<dbReference type="HAMAP" id="MF_00900">
    <property type="entry name" value="GTPase_HflX"/>
    <property type="match status" value="1"/>
</dbReference>
<dbReference type="InterPro" id="IPR006073">
    <property type="entry name" value="GTP-bd"/>
</dbReference>
<evidence type="ECO:0000313" key="9">
    <source>
        <dbReference type="EMBL" id="KAK2076129.1"/>
    </source>
</evidence>
<evidence type="ECO:0000256" key="7">
    <source>
        <dbReference type="SAM" id="Phobius"/>
    </source>
</evidence>
<dbReference type="Gene3D" id="3.40.50.11060">
    <property type="entry name" value="GTPase HflX, N-terminal domain"/>
    <property type="match status" value="1"/>
</dbReference>
<evidence type="ECO:0000259" key="8">
    <source>
        <dbReference type="PROSITE" id="PS51705"/>
    </source>
</evidence>